<keyword evidence="2" id="KW-0472">Membrane</keyword>
<evidence type="ECO:0008006" key="5">
    <source>
        <dbReference type="Google" id="ProtNLM"/>
    </source>
</evidence>
<proteinExistence type="predicted"/>
<reference evidence="3 4" key="1">
    <citation type="submission" date="2024-10" db="EMBL/GenBank/DDBJ databases">
        <title>The Natural Products Discovery Center: Release of the First 8490 Sequenced Strains for Exploring Actinobacteria Biosynthetic Diversity.</title>
        <authorList>
            <person name="Kalkreuter E."/>
            <person name="Kautsar S.A."/>
            <person name="Yang D."/>
            <person name="Bader C.D."/>
            <person name="Teijaro C.N."/>
            <person name="Fluegel L."/>
            <person name="Davis C.M."/>
            <person name="Simpson J.R."/>
            <person name="Lauterbach L."/>
            <person name="Steele A.D."/>
            <person name="Gui C."/>
            <person name="Meng S."/>
            <person name="Li G."/>
            <person name="Viehrig K."/>
            <person name="Ye F."/>
            <person name="Su P."/>
            <person name="Kiefer A.F."/>
            <person name="Nichols A."/>
            <person name="Cepeda A.J."/>
            <person name="Yan W."/>
            <person name="Fan B."/>
            <person name="Jiang Y."/>
            <person name="Adhikari A."/>
            <person name="Zheng C.-J."/>
            <person name="Schuster L."/>
            <person name="Cowan T.M."/>
            <person name="Smanski M.J."/>
            <person name="Chevrette M.G."/>
            <person name="De Carvalho L.P.S."/>
            <person name="Shen B."/>
        </authorList>
    </citation>
    <scope>NUCLEOTIDE SEQUENCE [LARGE SCALE GENOMIC DNA]</scope>
    <source>
        <strain evidence="3 4">NPDC053399</strain>
    </source>
</reference>
<keyword evidence="2" id="KW-0812">Transmembrane</keyword>
<gene>
    <name evidence="3" type="ORF">ACIGXA_09305</name>
</gene>
<feature type="transmembrane region" description="Helical" evidence="2">
    <location>
        <begin position="263"/>
        <end position="283"/>
    </location>
</feature>
<evidence type="ECO:0000313" key="3">
    <source>
        <dbReference type="EMBL" id="MFI9100712.1"/>
    </source>
</evidence>
<protein>
    <recommendedName>
        <fullName evidence="5">Secreted protein</fullName>
    </recommendedName>
</protein>
<keyword evidence="4" id="KW-1185">Reference proteome</keyword>
<accession>A0ABW8C4H0</accession>
<feature type="region of interest" description="Disordered" evidence="1">
    <location>
        <begin position="1"/>
        <end position="57"/>
    </location>
</feature>
<feature type="compositionally biased region" description="Pro residues" evidence="1">
    <location>
        <begin position="42"/>
        <end position="55"/>
    </location>
</feature>
<evidence type="ECO:0000313" key="4">
    <source>
        <dbReference type="Proteomes" id="UP001614394"/>
    </source>
</evidence>
<comment type="caution">
    <text evidence="3">The sequence shown here is derived from an EMBL/GenBank/DDBJ whole genome shotgun (WGS) entry which is preliminary data.</text>
</comment>
<feature type="compositionally biased region" description="Low complexity" evidence="1">
    <location>
        <begin position="31"/>
        <end position="41"/>
    </location>
</feature>
<keyword evidence="2" id="KW-1133">Transmembrane helix</keyword>
<feature type="transmembrane region" description="Helical" evidence="2">
    <location>
        <begin position="83"/>
        <end position="105"/>
    </location>
</feature>
<sequence>MAETIVAGTSRGNGPGGPDGTPAPHAETVLPGPNRPAGREPAGPPLPPQRRPGPSKPATLAAALRGRFWNSTPERLRLLRSAVLLLVVACAATVAVAGLGVAGTWDDITQRNAPRVTGAGDLYFALNDMDAQAANQLLSSGGPQVAAMPAQHEAAEKVYAAARHTVSTELLLLAGAAHGDPLAEATVVRFTDDFARYQELIGRALENDAHDRRKTDALTDYRAATDLLRQTLLPEAEHLGQTNDGAFEATYNARHATLGGQTAAVIALGLALTVVLVATQLYLARRFRRIINPGLLAATVCTVLATVLGATALATEAEDLRVARHDAFDSVVALSQARALSYDANADESRFLLDAQRHGSYEQAFQDASQRLLTLPGATLDTYDARLDEAWNAYGADHSDLRFTGYYGNEFRNITFPGERAAAEAAVQTYAVYERDDRTIRRLVQQGRLQDAVEFGIGWSQGASNYHFAQYDTALQKVIGINRAAFDDAAGDGRSLVTGSLWPAGGALLAAAVLTVLGLRPRLAEFR</sequence>
<dbReference type="EMBL" id="JBITYG010000002">
    <property type="protein sequence ID" value="MFI9100712.1"/>
    <property type="molecule type" value="Genomic_DNA"/>
</dbReference>
<dbReference type="RefSeq" id="WP_399646232.1">
    <property type="nucleotide sequence ID" value="NZ_JBITYG010000002.1"/>
</dbReference>
<dbReference type="Proteomes" id="UP001614394">
    <property type="component" value="Unassembled WGS sequence"/>
</dbReference>
<name>A0ABW8C4H0_9ACTN</name>
<organism evidence="3 4">
    <name type="scientific">Streptomyces fildesensis</name>
    <dbReference type="NCBI Taxonomy" id="375757"/>
    <lineage>
        <taxon>Bacteria</taxon>
        <taxon>Bacillati</taxon>
        <taxon>Actinomycetota</taxon>
        <taxon>Actinomycetes</taxon>
        <taxon>Kitasatosporales</taxon>
        <taxon>Streptomycetaceae</taxon>
        <taxon>Streptomyces</taxon>
    </lineage>
</organism>
<evidence type="ECO:0000256" key="2">
    <source>
        <dbReference type="SAM" id="Phobius"/>
    </source>
</evidence>
<feature type="transmembrane region" description="Helical" evidence="2">
    <location>
        <begin position="295"/>
        <end position="314"/>
    </location>
</feature>
<evidence type="ECO:0000256" key="1">
    <source>
        <dbReference type="SAM" id="MobiDB-lite"/>
    </source>
</evidence>